<gene>
    <name evidence="1" type="ORF">CPELLU_LOCUS18380</name>
</gene>
<dbReference type="Proteomes" id="UP000789759">
    <property type="component" value="Unassembled WGS sequence"/>
</dbReference>
<protein>
    <submittedName>
        <fullName evidence="1">9401_t:CDS:1</fullName>
    </submittedName>
</protein>
<sequence length="208" mass="25116">MSYDQAIKLFNQQKFKNAIELFEQTLNTNKNSLLYLGFCYEKGLGIPKNIWTARDYYELCIKENNNFYFKSTAFFQYINLNFETYKITIEKINTFFDFFDNDDTNYQVMYLIGYALFYGKFGSKQLSYLGKTYLEKAKNYLKKDIKENDLLKLYKIWYNKTNEFFNLTTILKKIDFDVIDEYFDIAINNNIVDKAFKIRILNDYFCNK</sequence>
<accession>A0A9N9PC93</accession>
<dbReference type="Gene3D" id="1.25.40.10">
    <property type="entry name" value="Tetratricopeptide repeat domain"/>
    <property type="match status" value="1"/>
</dbReference>
<dbReference type="OrthoDB" id="27934at2759"/>
<comment type="caution">
    <text evidence="1">The sequence shown here is derived from an EMBL/GenBank/DDBJ whole genome shotgun (WGS) entry which is preliminary data.</text>
</comment>
<dbReference type="InterPro" id="IPR011990">
    <property type="entry name" value="TPR-like_helical_dom_sf"/>
</dbReference>
<dbReference type="EMBL" id="CAJVQA010036334">
    <property type="protein sequence ID" value="CAG8808391.1"/>
    <property type="molecule type" value="Genomic_DNA"/>
</dbReference>
<keyword evidence="2" id="KW-1185">Reference proteome</keyword>
<dbReference type="SUPFAM" id="SSF81901">
    <property type="entry name" value="HCP-like"/>
    <property type="match status" value="1"/>
</dbReference>
<organism evidence="1 2">
    <name type="scientific">Cetraspora pellucida</name>
    <dbReference type="NCBI Taxonomy" id="1433469"/>
    <lineage>
        <taxon>Eukaryota</taxon>
        <taxon>Fungi</taxon>
        <taxon>Fungi incertae sedis</taxon>
        <taxon>Mucoromycota</taxon>
        <taxon>Glomeromycotina</taxon>
        <taxon>Glomeromycetes</taxon>
        <taxon>Diversisporales</taxon>
        <taxon>Gigasporaceae</taxon>
        <taxon>Cetraspora</taxon>
    </lineage>
</organism>
<evidence type="ECO:0000313" key="1">
    <source>
        <dbReference type="EMBL" id="CAG8808391.1"/>
    </source>
</evidence>
<reference evidence="1" key="1">
    <citation type="submission" date="2021-06" db="EMBL/GenBank/DDBJ databases">
        <authorList>
            <person name="Kallberg Y."/>
            <person name="Tangrot J."/>
            <person name="Rosling A."/>
        </authorList>
    </citation>
    <scope>NUCLEOTIDE SEQUENCE</scope>
    <source>
        <strain evidence="1">FL966</strain>
    </source>
</reference>
<evidence type="ECO:0000313" key="2">
    <source>
        <dbReference type="Proteomes" id="UP000789759"/>
    </source>
</evidence>
<name>A0A9N9PC93_9GLOM</name>
<proteinExistence type="predicted"/>
<dbReference type="AlphaFoldDB" id="A0A9N9PC93"/>